<feature type="domain" description="Membrane insertase YidC/Oxa/ALB C-terminal" evidence="11">
    <location>
        <begin position="118"/>
        <end position="309"/>
    </location>
</feature>
<organism evidence="12 13">
    <name type="scientific">Loxostege sticticalis</name>
    <name type="common">Beet webworm moth</name>
    <dbReference type="NCBI Taxonomy" id="481309"/>
    <lineage>
        <taxon>Eukaryota</taxon>
        <taxon>Metazoa</taxon>
        <taxon>Ecdysozoa</taxon>
        <taxon>Arthropoda</taxon>
        <taxon>Hexapoda</taxon>
        <taxon>Insecta</taxon>
        <taxon>Pterygota</taxon>
        <taxon>Neoptera</taxon>
        <taxon>Endopterygota</taxon>
        <taxon>Lepidoptera</taxon>
        <taxon>Glossata</taxon>
        <taxon>Ditrysia</taxon>
        <taxon>Pyraloidea</taxon>
        <taxon>Crambidae</taxon>
        <taxon>Pyraustinae</taxon>
        <taxon>Loxostege</taxon>
    </lineage>
</organism>
<sequence length="396" mass="44102">MFKLLSRRGCRSAVSKLFCEKIEVRQAKVYYFYSSANSVRFASTGGADVGKTATLVENIPEPPPVPDPSTFSEVTEAVQSLAANGEPTFASLGLGGWSPVGLVQNCLEFLHVSLDVPWWGAILIGTICVRVVMFPLVIMSQRNSATMNNNLPEIQLLQLKMTQARQTGNQLESARYAQEMMAFMKEKGLNPLKNLLVPLAQAPLFISFFMGLRGMANCPVESLTTGGMLWFVDLTVPDQYFLLPILTSATMWATIELGVDGGRLDAQNMQMMRYFLRALPLVMIPFTINFPGAILCYWCSSNFISLVQVGFLKIPAVREYFKIPKLMTHNVDSLPIKKKGFVEGAKDSWTNIKISKELSERQRIDELIFTKAGKGPLQKTYKFDPTKLSNVQAKPK</sequence>
<comment type="caution">
    <text evidence="12">The sequence shown here is derived from an EMBL/GenBank/DDBJ whole genome shotgun (WGS) entry which is preliminary data.</text>
</comment>
<evidence type="ECO:0000256" key="7">
    <source>
        <dbReference type="ARBA" id="ARBA00023128"/>
    </source>
</evidence>
<proteinExistence type="inferred from homology"/>
<keyword evidence="3 9" id="KW-0812">Transmembrane</keyword>
<evidence type="ECO:0000313" key="12">
    <source>
        <dbReference type="EMBL" id="KAL0870634.1"/>
    </source>
</evidence>
<feature type="transmembrane region" description="Helical" evidence="10">
    <location>
        <begin position="274"/>
        <end position="295"/>
    </location>
</feature>
<dbReference type="InterPro" id="IPR028055">
    <property type="entry name" value="YidC/Oxa/ALB_C"/>
</dbReference>
<evidence type="ECO:0000256" key="4">
    <source>
        <dbReference type="ARBA" id="ARBA00022792"/>
    </source>
</evidence>
<comment type="subcellular location">
    <subcellularLocation>
        <location evidence="9">Membrane</location>
        <topology evidence="9">Multi-pass membrane protein</topology>
    </subcellularLocation>
    <subcellularLocation>
        <location evidence="1">Mitochondrion inner membrane</location>
        <topology evidence="1">Multi-pass membrane protein</topology>
    </subcellularLocation>
</comment>
<keyword evidence="13" id="KW-1185">Reference proteome</keyword>
<dbReference type="PANTHER" id="PTHR12428">
    <property type="entry name" value="OXA1"/>
    <property type="match status" value="1"/>
</dbReference>
<dbReference type="Proteomes" id="UP001549920">
    <property type="component" value="Unassembled WGS sequence"/>
</dbReference>
<dbReference type="NCBIfam" id="TIGR03592">
    <property type="entry name" value="yidC_oxa1_cterm"/>
    <property type="match status" value="1"/>
</dbReference>
<dbReference type="Pfam" id="PF02096">
    <property type="entry name" value="60KD_IMP"/>
    <property type="match status" value="1"/>
</dbReference>
<accession>A0ABR3HJP0</accession>
<dbReference type="PANTHER" id="PTHR12428:SF66">
    <property type="entry name" value="MITOCHONDRIAL INNER MEMBRANE PROTEIN OXA1L"/>
    <property type="match status" value="1"/>
</dbReference>
<feature type="transmembrane region" description="Helical" evidence="10">
    <location>
        <begin position="240"/>
        <end position="262"/>
    </location>
</feature>
<evidence type="ECO:0000256" key="2">
    <source>
        <dbReference type="ARBA" id="ARBA00009877"/>
    </source>
</evidence>
<reference evidence="12 13" key="1">
    <citation type="submission" date="2024-06" db="EMBL/GenBank/DDBJ databases">
        <title>A chromosome-level genome assembly of beet webworm, Loxostege sticticalis.</title>
        <authorList>
            <person name="Zhang Y."/>
        </authorList>
    </citation>
    <scope>NUCLEOTIDE SEQUENCE [LARGE SCALE GENOMIC DNA]</scope>
    <source>
        <strain evidence="12">AQ026</strain>
        <tissue evidence="12">Whole body</tissue>
    </source>
</reference>
<evidence type="ECO:0000256" key="9">
    <source>
        <dbReference type="RuleBase" id="RU003945"/>
    </source>
</evidence>
<evidence type="ECO:0000256" key="10">
    <source>
        <dbReference type="SAM" id="Phobius"/>
    </source>
</evidence>
<dbReference type="CDD" id="cd20069">
    <property type="entry name" value="5TM_Oxa1-like"/>
    <property type="match status" value="1"/>
</dbReference>
<feature type="transmembrane region" description="Helical" evidence="10">
    <location>
        <begin position="118"/>
        <end position="138"/>
    </location>
</feature>
<name>A0ABR3HJP0_LOXSC</name>
<evidence type="ECO:0000256" key="1">
    <source>
        <dbReference type="ARBA" id="ARBA00004448"/>
    </source>
</evidence>
<gene>
    <name evidence="12" type="ORF">ABMA27_005594</name>
</gene>
<dbReference type="InterPro" id="IPR001708">
    <property type="entry name" value="YidC/ALB3/OXA1/COX18"/>
</dbReference>
<evidence type="ECO:0000256" key="8">
    <source>
        <dbReference type="ARBA" id="ARBA00023136"/>
    </source>
</evidence>
<protein>
    <recommendedName>
        <fullName evidence="11">Membrane insertase YidC/Oxa/ALB C-terminal domain-containing protein</fullName>
    </recommendedName>
</protein>
<comment type="similarity">
    <text evidence="2 9">Belongs to the OXA1/ALB3/YidC family.</text>
</comment>
<keyword evidence="8 10" id="KW-0472">Membrane</keyword>
<keyword evidence="4" id="KW-0999">Mitochondrion inner membrane</keyword>
<evidence type="ECO:0000256" key="3">
    <source>
        <dbReference type="ARBA" id="ARBA00022692"/>
    </source>
</evidence>
<feature type="transmembrane region" description="Helical" evidence="10">
    <location>
        <begin position="195"/>
        <end position="216"/>
    </location>
</feature>
<evidence type="ECO:0000259" key="11">
    <source>
        <dbReference type="Pfam" id="PF02096"/>
    </source>
</evidence>
<keyword evidence="5" id="KW-0809">Transit peptide</keyword>
<evidence type="ECO:0000256" key="6">
    <source>
        <dbReference type="ARBA" id="ARBA00022989"/>
    </source>
</evidence>
<dbReference type="EMBL" id="JBEUOH010000018">
    <property type="protein sequence ID" value="KAL0870634.1"/>
    <property type="molecule type" value="Genomic_DNA"/>
</dbReference>
<evidence type="ECO:0000256" key="5">
    <source>
        <dbReference type="ARBA" id="ARBA00022946"/>
    </source>
</evidence>
<keyword evidence="6 10" id="KW-1133">Transmembrane helix</keyword>
<keyword evidence="7" id="KW-0496">Mitochondrion</keyword>
<evidence type="ECO:0000313" key="13">
    <source>
        <dbReference type="Proteomes" id="UP001549920"/>
    </source>
</evidence>